<reference evidence="2 3" key="1">
    <citation type="submission" date="2017-09" db="EMBL/GenBank/DDBJ databases">
        <title>Genomic, metabolic, and phenotypic characteristics of bacterial isolates from the natural microbiome of the model nematode Caenorhabditis elegans.</title>
        <authorList>
            <person name="Zimmermann J."/>
            <person name="Obeng N."/>
            <person name="Yang W."/>
            <person name="Obeng O."/>
            <person name="Kissoyan K."/>
            <person name="Pees B."/>
            <person name="Dirksen P."/>
            <person name="Hoppner M."/>
            <person name="Franke A."/>
            <person name="Rosenstiel P."/>
            <person name="Leippe M."/>
            <person name="Dierking K."/>
            <person name="Kaleta C."/>
            <person name="Schulenburg H."/>
        </authorList>
    </citation>
    <scope>NUCLEOTIDE SEQUENCE [LARGE SCALE GENOMIC DNA]</scope>
    <source>
        <strain evidence="2 3">MYb73</strain>
    </source>
</reference>
<dbReference type="PROSITE" id="PS51318">
    <property type="entry name" value="TAT"/>
    <property type="match status" value="1"/>
</dbReference>
<sequence length="369" mass="38556">MEIDRRRFLALAAALGLSPVAARAALPADGGPLYLTARKRGGRDEAVVLDQAGRDRLAIPMPARGHSFAIDASAQRAVVFGRQPGFFALGFSLEGGEPAALPLPDDRHFFGHGAFVQGGRLLAATENDFEGGRGVLGLYDATPGGGYRRVGEFDSGGIGPHEVVLMPDGKTLCVANGGILTHPDYGKLELNLDTMRPSLAYIDAATGQLLEKVELAPALHRLSIRHLALAADGAVWFGCQYMGPAADRPALVGRHRRGAALELFEGPAETLRNMRNYVGSVAVDASGGIVATSSPVGGQVIYWDAASGKCLGVTSLADGCGVAPAGQDGFLVSSGLGAMIRTNAQGNEKSVLPPSRDVSWDNHFRIVPV</sequence>
<evidence type="ECO:0000313" key="2">
    <source>
        <dbReference type="EMBL" id="AVJ29070.1"/>
    </source>
</evidence>
<dbReference type="InterPro" id="IPR006311">
    <property type="entry name" value="TAT_signal"/>
</dbReference>
<keyword evidence="1" id="KW-0732">Signal</keyword>
<evidence type="ECO:0000313" key="3">
    <source>
        <dbReference type="Proteomes" id="UP000239477"/>
    </source>
</evidence>
<dbReference type="InterPro" id="IPR008311">
    <property type="entry name" value="UCP028101"/>
</dbReference>
<dbReference type="OrthoDB" id="5624218at2"/>
<organism evidence="2 3">
    <name type="scientific">Achromobacter spanius</name>
    <dbReference type="NCBI Taxonomy" id="217203"/>
    <lineage>
        <taxon>Bacteria</taxon>
        <taxon>Pseudomonadati</taxon>
        <taxon>Pseudomonadota</taxon>
        <taxon>Betaproteobacteria</taxon>
        <taxon>Burkholderiales</taxon>
        <taxon>Alcaligenaceae</taxon>
        <taxon>Achromobacter</taxon>
    </lineage>
</organism>
<name>A0A2S0IAJ2_9BURK</name>
<keyword evidence="3" id="KW-1185">Reference proteome</keyword>
<dbReference type="InterPro" id="IPR011044">
    <property type="entry name" value="Quino_amine_DH_bsu"/>
</dbReference>
<dbReference type="PIRSF" id="PIRSF028101">
    <property type="entry name" value="UCP028101"/>
    <property type="match status" value="1"/>
</dbReference>
<dbReference type="AlphaFoldDB" id="A0A2S0IAJ2"/>
<evidence type="ECO:0000256" key="1">
    <source>
        <dbReference type="SAM" id="SignalP"/>
    </source>
</evidence>
<dbReference type="Proteomes" id="UP000239477">
    <property type="component" value="Chromosome"/>
</dbReference>
<proteinExistence type="predicted"/>
<feature type="signal peptide" evidence="1">
    <location>
        <begin position="1"/>
        <end position="24"/>
    </location>
</feature>
<dbReference type="RefSeq" id="WP_105239795.1">
    <property type="nucleotide sequence ID" value="NZ_CP023270.1"/>
</dbReference>
<feature type="chain" id="PRO_5015639116" evidence="1">
    <location>
        <begin position="25"/>
        <end position="369"/>
    </location>
</feature>
<dbReference type="SUPFAM" id="SSF50969">
    <property type="entry name" value="YVTN repeat-like/Quinoprotein amine dehydrogenase"/>
    <property type="match status" value="1"/>
</dbReference>
<accession>A0A2S0IAJ2</accession>
<dbReference type="Pfam" id="PF07433">
    <property type="entry name" value="DUF1513"/>
    <property type="match status" value="1"/>
</dbReference>
<gene>
    <name evidence="2" type="ORF">CLM73_19180</name>
</gene>
<dbReference type="EMBL" id="CP023270">
    <property type="protein sequence ID" value="AVJ29070.1"/>
    <property type="molecule type" value="Genomic_DNA"/>
</dbReference>
<protein>
    <submittedName>
        <fullName evidence="2">Tat pathway signal protein</fullName>
    </submittedName>
</protein>